<keyword evidence="3" id="KW-1185">Reference proteome</keyword>
<protein>
    <recommendedName>
        <fullName evidence="4">Hydantoinase/oxoprolinase N-terminal domain-containing protein</fullName>
    </recommendedName>
</protein>
<dbReference type="AlphaFoldDB" id="A0A9N8Q0I1"/>
<dbReference type="OrthoDB" id="3643at2759"/>
<organism evidence="2 3">
    <name type="scientific">Chrysodeixis includens</name>
    <name type="common">Soybean looper</name>
    <name type="synonym">Pseudoplusia includens</name>
    <dbReference type="NCBI Taxonomy" id="689277"/>
    <lineage>
        <taxon>Eukaryota</taxon>
        <taxon>Metazoa</taxon>
        <taxon>Ecdysozoa</taxon>
        <taxon>Arthropoda</taxon>
        <taxon>Hexapoda</taxon>
        <taxon>Insecta</taxon>
        <taxon>Pterygota</taxon>
        <taxon>Neoptera</taxon>
        <taxon>Endopterygota</taxon>
        <taxon>Lepidoptera</taxon>
        <taxon>Glossata</taxon>
        <taxon>Ditrysia</taxon>
        <taxon>Noctuoidea</taxon>
        <taxon>Noctuidae</taxon>
        <taxon>Plusiinae</taxon>
        <taxon>Chrysodeixis</taxon>
    </lineage>
</organism>
<proteinExistence type="predicted"/>
<evidence type="ECO:0008006" key="4">
    <source>
        <dbReference type="Google" id="ProtNLM"/>
    </source>
</evidence>
<evidence type="ECO:0000313" key="3">
    <source>
        <dbReference type="Proteomes" id="UP001154114"/>
    </source>
</evidence>
<evidence type="ECO:0000313" key="2">
    <source>
        <dbReference type="EMBL" id="CAD0205099.1"/>
    </source>
</evidence>
<dbReference type="Proteomes" id="UP001154114">
    <property type="component" value="Chromosome 23"/>
</dbReference>
<gene>
    <name evidence="2" type="ORF">CINC_LOCUS7403</name>
</gene>
<name>A0A9N8Q0I1_CHRIL</name>
<reference evidence="2" key="1">
    <citation type="submission" date="2021-12" db="EMBL/GenBank/DDBJ databases">
        <authorList>
            <person name="King R."/>
        </authorList>
    </citation>
    <scope>NUCLEOTIDE SEQUENCE</scope>
</reference>
<sequence>MSPPPAARGATASFSTGLKEQGRGTQLHGIGPALYFSPGSISADQPASPVPRLLQHAVHDCLSHRVEGTSRISNHGPWFSFAIDRGGTFTDDVRCALSWRKVRVMKLLSVDLRTMMTRHRGHQEDVAGEDRKNWKQVVGTPEEDVDRERLEEEAMKEDLVELKKRGIESVAVCVGSVYTFHGS</sequence>
<accession>A0A9N8Q0I1</accession>
<evidence type="ECO:0000256" key="1">
    <source>
        <dbReference type="SAM" id="MobiDB-lite"/>
    </source>
</evidence>
<dbReference type="EMBL" id="LR824026">
    <property type="protein sequence ID" value="CAD0205099.1"/>
    <property type="molecule type" value="Genomic_DNA"/>
</dbReference>
<feature type="region of interest" description="Disordered" evidence="1">
    <location>
        <begin position="1"/>
        <end position="23"/>
    </location>
</feature>